<reference evidence="2 3" key="1">
    <citation type="submission" date="2024-12" db="EMBL/GenBank/DDBJ databases">
        <authorList>
            <person name="Hu S."/>
        </authorList>
    </citation>
    <scope>NUCLEOTIDE SEQUENCE [LARGE SCALE GENOMIC DNA]</scope>
    <source>
        <strain evidence="2 3">P-25</strain>
    </source>
</reference>
<protein>
    <submittedName>
        <fullName evidence="2">YtxH domain-containing protein</fullName>
    </submittedName>
</protein>
<accession>A0ABW9JDY1</accession>
<name>A0ABW9JDY1_9SPHI</name>
<feature type="transmembrane region" description="Helical" evidence="1">
    <location>
        <begin position="7"/>
        <end position="25"/>
    </location>
</feature>
<dbReference type="RefSeq" id="WP_138729852.1">
    <property type="nucleotide sequence ID" value="NZ_SRMP02000004.1"/>
</dbReference>
<evidence type="ECO:0000313" key="3">
    <source>
        <dbReference type="Proteomes" id="UP001517367"/>
    </source>
</evidence>
<keyword evidence="1" id="KW-1133">Transmembrane helix</keyword>
<keyword evidence="3" id="KW-1185">Reference proteome</keyword>
<proteinExistence type="predicted"/>
<dbReference type="Proteomes" id="UP001517367">
    <property type="component" value="Unassembled WGS sequence"/>
</dbReference>
<evidence type="ECO:0000256" key="1">
    <source>
        <dbReference type="SAM" id="Phobius"/>
    </source>
</evidence>
<organism evidence="2 3">
    <name type="scientific">Pedobacter helvus</name>
    <dbReference type="NCBI Taxonomy" id="2563444"/>
    <lineage>
        <taxon>Bacteria</taxon>
        <taxon>Pseudomonadati</taxon>
        <taxon>Bacteroidota</taxon>
        <taxon>Sphingobacteriia</taxon>
        <taxon>Sphingobacteriales</taxon>
        <taxon>Sphingobacteriaceae</taxon>
        <taxon>Pedobacter</taxon>
    </lineage>
</organism>
<comment type="caution">
    <text evidence="2">The sequence shown here is derived from an EMBL/GenBank/DDBJ whole genome shotgun (WGS) entry which is preliminary data.</text>
</comment>
<keyword evidence="1" id="KW-0812">Transmembrane</keyword>
<evidence type="ECO:0000313" key="2">
    <source>
        <dbReference type="EMBL" id="MFN0290627.1"/>
    </source>
</evidence>
<sequence>MTKQTKILGGVLAGIALGAIVAMVISSDKDSALKDKVGDWFCDLLDKSKDKIAGVADAVKAQADRIKA</sequence>
<dbReference type="EMBL" id="SRMP02000004">
    <property type="protein sequence ID" value="MFN0290627.1"/>
    <property type="molecule type" value="Genomic_DNA"/>
</dbReference>
<keyword evidence="1" id="KW-0472">Membrane</keyword>
<gene>
    <name evidence="2" type="ORF">E5L68_004460</name>
</gene>